<reference evidence="2" key="1">
    <citation type="submission" date="2010-07" db="EMBL/GenBank/DDBJ databases">
        <authorList>
            <consortium name="CONSOLIDER consortium CSD2007-00005"/>
            <person name="Guazzaroni M.-E."/>
            <person name="Richter M."/>
            <person name="Garcia-Salamanca A."/>
            <person name="Yarza P."/>
            <person name="Ferrer M."/>
        </authorList>
    </citation>
    <scope>NUCLEOTIDE SEQUENCE</scope>
</reference>
<reference evidence="2" key="2">
    <citation type="journal article" date="2011" name="Microb. Ecol.">
        <title>Taxonomic and Functional Metagenomic Profiling of the Microbial Community in the Anoxic Sediment of a Sub-saline Shallow Lake (Laguna de Carrizo, Central Spain).</title>
        <authorList>
            <person name="Ferrer M."/>
            <person name="Guazzaroni M.E."/>
            <person name="Richter M."/>
            <person name="Garcia-Salamanca A."/>
            <person name="Yarza P."/>
            <person name="Suarez-Suarez A."/>
            <person name="Solano J."/>
            <person name="Alcaide M."/>
            <person name="van Dillewijn P."/>
            <person name="Molina-Henares M.A."/>
            <person name="Lopez-Cortes N."/>
            <person name="Al-Ramahi Y."/>
            <person name="Guerrero C."/>
            <person name="Acosta A."/>
            <person name="de Eugenio L.I."/>
            <person name="Martinez V."/>
            <person name="Marques S."/>
            <person name="Rojo F."/>
            <person name="Santero E."/>
            <person name="Genilloud O."/>
            <person name="Perez-Perez J."/>
            <person name="Rossello-Mora R."/>
            <person name="Ramos J.L."/>
        </authorList>
    </citation>
    <scope>NUCLEOTIDE SEQUENCE</scope>
</reference>
<dbReference type="CDD" id="cd00761">
    <property type="entry name" value="Glyco_tranf_GTA_type"/>
    <property type="match status" value="1"/>
</dbReference>
<dbReference type="AlphaFoldDB" id="D9PJX9"/>
<dbReference type="GO" id="GO:0016740">
    <property type="term" value="F:transferase activity"/>
    <property type="evidence" value="ECO:0007669"/>
    <property type="project" value="UniProtKB-KW"/>
</dbReference>
<dbReference type="SUPFAM" id="SSF53448">
    <property type="entry name" value="Nucleotide-diphospho-sugar transferases"/>
    <property type="match status" value="1"/>
</dbReference>
<dbReference type="InterPro" id="IPR050834">
    <property type="entry name" value="Glycosyltransf_2"/>
</dbReference>
<evidence type="ECO:0000259" key="1">
    <source>
        <dbReference type="Pfam" id="PF00535"/>
    </source>
</evidence>
<dbReference type="PANTHER" id="PTHR43685:SF2">
    <property type="entry name" value="GLYCOSYLTRANSFERASE 2-LIKE DOMAIN-CONTAINING PROTEIN"/>
    <property type="match status" value="1"/>
</dbReference>
<proteinExistence type="predicted"/>
<dbReference type="InterPro" id="IPR001173">
    <property type="entry name" value="Glyco_trans_2-like"/>
</dbReference>
<dbReference type="Pfam" id="PF00535">
    <property type="entry name" value="Glycos_transf_2"/>
    <property type="match status" value="1"/>
</dbReference>
<dbReference type="InterPro" id="IPR029044">
    <property type="entry name" value="Nucleotide-diphossugar_trans"/>
</dbReference>
<protein>
    <submittedName>
        <fullName evidence="2">Glycosyl transferase family protein</fullName>
    </submittedName>
</protein>
<gene>
    <name evidence="2" type="ORF">LDC_1842</name>
</gene>
<name>D9PJX9_9ZZZZ</name>
<keyword evidence="2" id="KW-0808">Transferase</keyword>
<evidence type="ECO:0000313" key="2">
    <source>
        <dbReference type="EMBL" id="EFK96135.1"/>
    </source>
</evidence>
<organism evidence="2">
    <name type="scientific">sediment metagenome</name>
    <dbReference type="NCBI Taxonomy" id="749907"/>
    <lineage>
        <taxon>unclassified sequences</taxon>
        <taxon>metagenomes</taxon>
        <taxon>ecological metagenomes</taxon>
    </lineage>
</organism>
<comment type="caution">
    <text evidence="2">The sequence shown here is derived from an EMBL/GenBank/DDBJ whole genome shotgun (WGS) entry which is preliminary data.</text>
</comment>
<sequence>MNPTVTVVIPTLNRCEMLRDAIGSVCAQDYPIHELIVVDDGSTESLEPALVGHPLVPTVVRHSTNRGHSAARNSGIAAATGDLIAFLDSDDRWLPRKLSLQVPYFAADPDVGLVGGGIQYIDSLGAFIKEPRTEDEIVTYRDMALDLFLSGSSTTAIVRAEVFGRVGIFDESLPLLEDWDMWLRISRHYGVRNVQSPVAQVRWHQELRAHRPEPERFARVTEEVRARINATIINGCLRRRAEALTHFHLSRFWWRAGRRATALGFLARSLVTWPFRIHRYRPRLRAIIGLATGRW</sequence>
<accession>D9PJX9</accession>
<feature type="domain" description="Glycosyltransferase 2-like" evidence="1">
    <location>
        <begin position="6"/>
        <end position="140"/>
    </location>
</feature>
<dbReference type="EMBL" id="ADZX01000561">
    <property type="protein sequence ID" value="EFK96135.1"/>
    <property type="molecule type" value="Genomic_DNA"/>
</dbReference>
<dbReference type="Gene3D" id="3.90.550.10">
    <property type="entry name" value="Spore Coat Polysaccharide Biosynthesis Protein SpsA, Chain A"/>
    <property type="match status" value="1"/>
</dbReference>
<dbReference type="PANTHER" id="PTHR43685">
    <property type="entry name" value="GLYCOSYLTRANSFERASE"/>
    <property type="match status" value="1"/>
</dbReference>